<dbReference type="CDD" id="cd06261">
    <property type="entry name" value="TM_PBP2"/>
    <property type="match status" value="1"/>
</dbReference>
<dbReference type="EMBL" id="AGDV01000021">
    <property type="protein sequence ID" value="EMB30750.1"/>
    <property type="molecule type" value="Genomic_DNA"/>
</dbReference>
<accession>A0A0E2E1W6</accession>
<dbReference type="Proteomes" id="UP000011705">
    <property type="component" value="Chromosome"/>
</dbReference>
<protein>
    <recommendedName>
        <fullName evidence="6">ABC transmembrane type-1 domain-containing protein</fullName>
    </recommendedName>
</protein>
<dbReference type="GO" id="GO:0005886">
    <property type="term" value="C:plasma membrane"/>
    <property type="evidence" value="ECO:0007669"/>
    <property type="project" value="UniProtKB-SubCell"/>
</dbReference>
<dbReference type="InterPro" id="IPR035906">
    <property type="entry name" value="MetI-like_sf"/>
</dbReference>
<evidence type="ECO:0000256" key="2">
    <source>
        <dbReference type="ARBA" id="ARBA00022692"/>
    </source>
</evidence>
<evidence type="ECO:0000256" key="1">
    <source>
        <dbReference type="ARBA" id="ARBA00004651"/>
    </source>
</evidence>
<feature type="transmembrane region" description="Helical" evidence="5">
    <location>
        <begin position="322"/>
        <end position="341"/>
    </location>
</feature>
<comment type="caution">
    <text evidence="7">The sequence shown here is derived from an EMBL/GenBank/DDBJ whole genome shotgun (WGS) entry which is preliminary data.</text>
</comment>
<feature type="transmembrane region" description="Helical" evidence="5">
    <location>
        <begin position="20"/>
        <end position="42"/>
    </location>
</feature>
<proteinExistence type="inferred from homology"/>
<comment type="subcellular location">
    <subcellularLocation>
        <location evidence="1 5">Cell membrane</location>
        <topology evidence="1 5">Multi-pass membrane protein</topology>
    </subcellularLocation>
</comment>
<evidence type="ECO:0000256" key="4">
    <source>
        <dbReference type="ARBA" id="ARBA00023136"/>
    </source>
</evidence>
<dbReference type="Pfam" id="PF00528">
    <property type="entry name" value="BPD_transp_1"/>
    <property type="match status" value="1"/>
</dbReference>
<dbReference type="PANTHER" id="PTHR43839:SF1">
    <property type="entry name" value="OPPC IN A BINDING PROTEIN-DEPENDENT TRANSPORT SYSTEM"/>
    <property type="match status" value="1"/>
</dbReference>
<dbReference type="HOGENOM" id="CLU_028518_10_0_12"/>
<dbReference type="PROSITE" id="PS50928">
    <property type="entry name" value="ABC_TM1"/>
    <property type="match status" value="1"/>
</dbReference>
<feature type="transmembrane region" description="Helical" evidence="5">
    <location>
        <begin position="372"/>
        <end position="394"/>
    </location>
</feature>
<dbReference type="PANTHER" id="PTHR43839">
    <property type="entry name" value="OPPC IN A BINDING PROTEIN-DEPENDENT TRANSPORT SYSTEM"/>
    <property type="match status" value="1"/>
</dbReference>
<dbReference type="AlphaFoldDB" id="A0A0E2E1W6"/>
<dbReference type="GO" id="GO:0055085">
    <property type="term" value="P:transmembrane transport"/>
    <property type="evidence" value="ECO:0007669"/>
    <property type="project" value="InterPro"/>
</dbReference>
<dbReference type="Pfam" id="PF12911">
    <property type="entry name" value="OppC_N"/>
    <property type="match status" value="1"/>
</dbReference>
<evidence type="ECO:0000256" key="5">
    <source>
        <dbReference type="RuleBase" id="RU363032"/>
    </source>
</evidence>
<keyword evidence="5" id="KW-0813">Transport</keyword>
<dbReference type="RefSeq" id="WP_002685957.1">
    <property type="nucleotide sequence ID" value="NZ_CM001795.1"/>
</dbReference>
<feature type="transmembrane region" description="Helical" evidence="5">
    <location>
        <begin position="261"/>
        <end position="282"/>
    </location>
</feature>
<sequence length="464" mass="51603">MENFVDRFKEFWNDFKKEKIGIVAIVLLGLLVLLIILEPIVLPFKGTNDNWHNISYWEDNPASAPPVWSELFSSKKSARTVWFTEPEITEEESEHFGQAKVYSFKYNYNYDKNPNNIIFRAELTGDVIMSMDVIRPDGKRIELGVFQKGNLKDYHSRFTVLTDAKSTMQQFTASYGASATSGNANPVQLLFSEVSKTMYRDKKPLKGEYVFKFVIPKDVASNSANKIENPRLIIPGAVSGLLGTDLNKRDLFSGVMAGLKWALLIGLVASIISVLVGVMYGIISAYFGGTVDTIMMFIFEIVVSVPIIPILIVSAAVFKPSIWMIILALIIFGWTGSVKTVRSMALQIKEETYIEAAKALGAGKWRIILKHIAPLLLPYSFAIMASSVPGAIIFESSLSLLGLGDPSIVTWGQILHDAQSSGATLNGLWWWIIPPGLFIALLGMIFAFLGFAMDKILHPKLRTR</sequence>
<evidence type="ECO:0000313" key="7">
    <source>
        <dbReference type="EMBL" id="EMB30750.1"/>
    </source>
</evidence>
<feature type="transmembrane region" description="Helical" evidence="5">
    <location>
        <begin position="428"/>
        <end position="452"/>
    </location>
</feature>
<dbReference type="InterPro" id="IPR000515">
    <property type="entry name" value="MetI-like"/>
</dbReference>
<dbReference type="InterPro" id="IPR025966">
    <property type="entry name" value="OppC_N"/>
</dbReference>
<dbReference type="PATRIC" id="fig|999432.5.peg.2530"/>
<keyword evidence="4 5" id="KW-0472">Membrane</keyword>
<feature type="transmembrane region" description="Helical" evidence="5">
    <location>
        <begin position="294"/>
        <end position="316"/>
    </location>
</feature>
<comment type="similarity">
    <text evidence="5">Belongs to the binding-protein-dependent transport system permease family.</text>
</comment>
<dbReference type="SUPFAM" id="SSF161098">
    <property type="entry name" value="MetI-like"/>
    <property type="match status" value="1"/>
</dbReference>
<feature type="domain" description="ABC transmembrane type-1" evidence="6">
    <location>
        <begin position="259"/>
        <end position="450"/>
    </location>
</feature>
<keyword evidence="3 5" id="KW-1133">Transmembrane helix</keyword>
<reference evidence="7" key="1">
    <citation type="submission" date="2012-01" db="EMBL/GenBank/DDBJ databases">
        <title>The Genome Sequence of Treponema denticola H-22.</title>
        <authorList>
            <consortium name="The Broad Institute Genome Sequencing Platform"/>
            <person name="Earl A."/>
            <person name="Ward D."/>
            <person name="Feldgarden M."/>
            <person name="Gevers D."/>
            <person name="Blanton J.M."/>
            <person name="Fenno C.J."/>
            <person name="Baranova O.V."/>
            <person name="Mathney J."/>
            <person name="Dewhirst F.E."/>
            <person name="Izard J."/>
            <person name="Young S.K."/>
            <person name="Zeng Q."/>
            <person name="Gargeya S."/>
            <person name="Fitzgerald M."/>
            <person name="Haas B."/>
            <person name="Abouelleil A."/>
            <person name="Alvarado L."/>
            <person name="Arachchi H.M."/>
            <person name="Berlin A."/>
            <person name="Chapman S.B."/>
            <person name="Gearin G."/>
            <person name="Goldberg J."/>
            <person name="Griggs A."/>
            <person name="Gujja S."/>
            <person name="Hansen M."/>
            <person name="Heiman D."/>
            <person name="Howarth C."/>
            <person name="Larimer J."/>
            <person name="Lui A."/>
            <person name="MacDonald P.J.P."/>
            <person name="McCowen C."/>
            <person name="Montmayeur A."/>
            <person name="Murphy C."/>
            <person name="Neiman D."/>
            <person name="Pearson M."/>
            <person name="Priest M."/>
            <person name="Roberts A."/>
            <person name="Saif S."/>
            <person name="Shea T."/>
            <person name="Sisk P."/>
            <person name="Stolte C."/>
            <person name="Sykes S."/>
            <person name="Wortman J."/>
            <person name="Nusbaum C."/>
            <person name="Birren B."/>
        </authorList>
    </citation>
    <scope>NUCLEOTIDE SEQUENCE [LARGE SCALE GENOMIC DNA]</scope>
    <source>
        <strain evidence="7">H-22</strain>
    </source>
</reference>
<organism evidence="7">
    <name type="scientific">Treponema denticola H-22</name>
    <dbReference type="NCBI Taxonomy" id="999432"/>
    <lineage>
        <taxon>Bacteria</taxon>
        <taxon>Pseudomonadati</taxon>
        <taxon>Spirochaetota</taxon>
        <taxon>Spirochaetia</taxon>
        <taxon>Spirochaetales</taxon>
        <taxon>Treponemataceae</taxon>
        <taxon>Treponema</taxon>
    </lineage>
</organism>
<evidence type="ECO:0000256" key="3">
    <source>
        <dbReference type="ARBA" id="ARBA00022989"/>
    </source>
</evidence>
<evidence type="ECO:0000259" key="6">
    <source>
        <dbReference type="PROSITE" id="PS50928"/>
    </source>
</evidence>
<name>A0A0E2E1W6_TREDN</name>
<dbReference type="Gene3D" id="1.10.3720.10">
    <property type="entry name" value="MetI-like"/>
    <property type="match status" value="1"/>
</dbReference>
<gene>
    <name evidence="7" type="ORF">HMPREF9726_02435</name>
</gene>
<keyword evidence="2 5" id="KW-0812">Transmembrane</keyword>